<dbReference type="InterPro" id="IPR029071">
    <property type="entry name" value="Ubiquitin-like_domsf"/>
</dbReference>
<evidence type="ECO:0000256" key="1">
    <source>
        <dbReference type="ARBA" id="ARBA00004202"/>
    </source>
</evidence>
<dbReference type="EMBL" id="JAIFTH010000292">
    <property type="protein sequence ID" value="KAG9509902.1"/>
    <property type="molecule type" value="Genomic_DNA"/>
</dbReference>
<feature type="non-terminal residue" evidence="8">
    <location>
        <position position="747"/>
    </location>
</feature>
<evidence type="ECO:0000256" key="4">
    <source>
        <dbReference type="ARBA" id="ARBA00022949"/>
    </source>
</evidence>
<dbReference type="InterPro" id="IPR019747">
    <property type="entry name" value="FERM_CS"/>
</dbReference>
<dbReference type="Gene3D" id="3.10.20.90">
    <property type="entry name" value="Phosphatidylinositol 3-kinase Catalytic Subunit, Chain A, domain 1"/>
    <property type="match status" value="1"/>
</dbReference>
<dbReference type="InterPro" id="IPR018980">
    <property type="entry name" value="FERM_PH-like_C"/>
</dbReference>
<organism evidence="8 9">
    <name type="scientific">Fragariocoptes setiger</name>
    <dbReference type="NCBI Taxonomy" id="1670756"/>
    <lineage>
        <taxon>Eukaryota</taxon>
        <taxon>Metazoa</taxon>
        <taxon>Ecdysozoa</taxon>
        <taxon>Arthropoda</taxon>
        <taxon>Chelicerata</taxon>
        <taxon>Arachnida</taxon>
        <taxon>Acari</taxon>
        <taxon>Acariformes</taxon>
        <taxon>Trombidiformes</taxon>
        <taxon>Prostigmata</taxon>
        <taxon>Eupodina</taxon>
        <taxon>Eriophyoidea</taxon>
        <taxon>Phytoptidae</taxon>
        <taxon>Fragariocoptes</taxon>
    </lineage>
</organism>
<keyword evidence="9" id="KW-1185">Reference proteome</keyword>
<dbReference type="InterPro" id="IPR019748">
    <property type="entry name" value="FERM_central"/>
</dbReference>
<keyword evidence="4" id="KW-0965">Cell junction</keyword>
<dbReference type="InterPro" id="IPR011174">
    <property type="entry name" value="ERM"/>
</dbReference>
<keyword evidence="6" id="KW-0175">Coiled coil</keyword>
<dbReference type="SUPFAM" id="SSF47031">
    <property type="entry name" value="Second domain of FERM"/>
    <property type="match status" value="1"/>
</dbReference>
<feature type="domain" description="FERM" evidence="7">
    <location>
        <begin position="28"/>
        <end position="500"/>
    </location>
</feature>
<dbReference type="InterPro" id="IPR014352">
    <property type="entry name" value="FERM/acyl-CoA-bd_prot_sf"/>
</dbReference>
<keyword evidence="5" id="KW-0472">Membrane</keyword>
<evidence type="ECO:0000256" key="3">
    <source>
        <dbReference type="ARBA" id="ARBA00022475"/>
    </source>
</evidence>
<dbReference type="InterPro" id="IPR019749">
    <property type="entry name" value="Band_41_domain"/>
</dbReference>
<comment type="caution">
    <text evidence="8">The sequence shown here is derived from an EMBL/GenBank/DDBJ whole genome shotgun (WGS) entry which is preliminary data.</text>
</comment>
<dbReference type="SMART" id="SM00295">
    <property type="entry name" value="B41"/>
    <property type="match status" value="1"/>
</dbReference>
<dbReference type="SUPFAM" id="SSF50729">
    <property type="entry name" value="PH domain-like"/>
    <property type="match status" value="1"/>
</dbReference>
<dbReference type="InterPro" id="IPR035963">
    <property type="entry name" value="FERM_2"/>
</dbReference>
<dbReference type="InterPro" id="IPR018979">
    <property type="entry name" value="FERM_N"/>
</dbReference>
<evidence type="ECO:0000256" key="6">
    <source>
        <dbReference type="SAM" id="Coils"/>
    </source>
</evidence>
<dbReference type="InterPro" id="IPR000299">
    <property type="entry name" value="FERM_domain"/>
</dbReference>
<dbReference type="Gene3D" id="2.30.29.30">
    <property type="entry name" value="Pleckstrin-homology domain (PH domain)/Phosphotyrosine-binding domain (PTB)"/>
    <property type="match status" value="1"/>
</dbReference>
<feature type="coiled-coil region" evidence="6">
    <location>
        <begin position="515"/>
        <end position="549"/>
    </location>
</feature>
<dbReference type="SUPFAM" id="SSF54236">
    <property type="entry name" value="Ubiquitin-like"/>
    <property type="match status" value="1"/>
</dbReference>
<sequence length="747" mass="85995">MFNALSHTSIASPLFQQIGIKPKKRKFLSVEVSTKDSTYFFDEIPYHATGHDIFERVCRAIGLRETQYFGIQFIDNKRCTSWLSLDKRLVDQHVDIIAAPPSHQPARPATFLATNHTTSYGTSNVNGTYPSVGQHHMSFGNGIGPTGYGAHHTINTTNDSVSNVICQTESFNSLPHLTSSLSHQQLNYGGSRNNMSPISMIDLRQNMTLPSSQHAATYINVTNHHDFHPLRYVQHLQASPSGQLYSTSGGQHQLIGTNGQMTQHHCSVNRCLHHLSGDYVGKINLMFVAKYFPVSIDELIQPVTQHLFYAQVKDSIVTTNFTYPSEEAHMLAALAYHIEMGDCDESSYRSYSISNTSLAQAFLRQCPPIEEKLKIYYNKFKTLNSDEAKYQFLSIAGTLPWFGVTYFDIIDKNGAALKLGIAPTGLSVYEHDHIRMQPKYTFLYTEVKNVMYNRKKFTIEKWSNMATNRLAFVFYSNKTLQNECIYSLCVGYHELHVMRQRPESLEMQQMKAQAYEEKERRKLERARLVKELEENLVRENQELHHLVRQSKEREKAIVKKWRATEAELRKVEARTRLSQESHQELRTRDSETDFDKISAIKTQMDDANTATVDSLHTHTQFTQHSMKNDLFHNLSFDMEDHIVCGNDIYSAHKNAIYKNGCYKDKNCNNDLRYSTRAAAGIYEYINHNYNSVLSGNVDPSLFKLLKNTDKRHSEYRIQSRDFKRQLERTLDEIRNIKFDFNCRITAQ</sequence>
<dbReference type="Pfam" id="PF09379">
    <property type="entry name" value="FERM_N"/>
    <property type="match status" value="1"/>
</dbReference>
<dbReference type="PROSITE" id="PS00661">
    <property type="entry name" value="FERM_2"/>
    <property type="match status" value="1"/>
</dbReference>
<reference evidence="8 9" key="1">
    <citation type="submission" date="2020-10" db="EMBL/GenBank/DDBJ databases">
        <authorList>
            <person name="Klimov P.B."/>
            <person name="Dyachkov S.M."/>
            <person name="Chetverikov P.E."/>
        </authorList>
    </citation>
    <scope>NUCLEOTIDE SEQUENCE [LARGE SCALE GENOMIC DNA]</scope>
    <source>
        <strain evidence="8">BMOC 18-1129-001#AD2665</strain>
        <tissue evidence="8">Entire mites</tissue>
    </source>
</reference>
<evidence type="ECO:0000256" key="2">
    <source>
        <dbReference type="ARBA" id="ARBA00004282"/>
    </source>
</evidence>
<name>A0ABQ7S907_9ACAR</name>
<dbReference type="InterPro" id="IPR011993">
    <property type="entry name" value="PH-like_dom_sf"/>
</dbReference>
<evidence type="ECO:0000313" key="8">
    <source>
        <dbReference type="EMBL" id="KAG9509902.1"/>
    </source>
</evidence>
<comment type="subcellular location">
    <subcellularLocation>
        <location evidence="2">Cell junction</location>
    </subcellularLocation>
    <subcellularLocation>
        <location evidence="1">Cell membrane</location>
        <topology evidence="1">Peripheral membrane protein</topology>
    </subcellularLocation>
</comment>
<proteinExistence type="predicted"/>
<evidence type="ECO:0000256" key="5">
    <source>
        <dbReference type="ARBA" id="ARBA00023136"/>
    </source>
</evidence>
<dbReference type="SMART" id="SM01196">
    <property type="entry name" value="FERM_C"/>
    <property type="match status" value="1"/>
</dbReference>
<protein>
    <submittedName>
        <fullName evidence="8">Moesin/ezrin/radixin-like 2</fullName>
    </submittedName>
</protein>
<dbReference type="PROSITE" id="PS50057">
    <property type="entry name" value="FERM_3"/>
    <property type="match status" value="1"/>
</dbReference>
<dbReference type="Gene3D" id="1.20.5.450">
    <property type="match status" value="1"/>
</dbReference>
<dbReference type="Pfam" id="PF09380">
    <property type="entry name" value="FERM_C"/>
    <property type="match status" value="1"/>
</dbReference>
<dbReference type="Pfam" id="PF00373">
    <property type="entry name" value="FERM_M"/>
    <property type="match status" value="1"/>
</dbReference>
<keyword evidence="3" id="KW-1003">Cell membrane</keyword>
<dbReference type="Gene3D" id="1.20.80.10">
    <property type="match status" value="1"/>
</dbReference>
<evidence type="ECO:0000313" key="9">
    <source>
        <dbReference type="Proteomes" id="UP000825002"/>
    </source>
</evidence>
<evidence type="ECO:0000259" key="7">
    <source>
        <dbReference type="PROSITE" id="PS50057"/>
    </source>
</evidence>
<dbReference type="PANTHER" id="PTHR23281">
    <property type="entry name" value="MERLIN/MOESIN/EZRIN/RADIXIN"/>
    <property type="match status" value="1"/>
</dbReference>
<gene>
    <name evidence="8" type="primary">Mer</name>
    <name evidence="8" type="ORF">GZH46_01565</name>
</gene>
<dbReference type="CDD" id="cd14473">
    <property type="entry name" value="FERM_B-lobe"/>
    <property type="match status" value="1"/>
</dbReference>
<dbReference type="Proteomes" id="UP000825002">
    <property type="component" value="Unassembled WGS sequence"/>
</dbReference>
<accession>A0ABQ7S907</accession>